<dbReference type="AlphaFoldDB" id="A0A7W9FU90"/>
<dbReference type="SUPFAM" id="SSF56935">
    <property type="entry name" value="Porins"/>
    <property type="match status" value="1"/>
</dbReference>
<dbReference type="InterPro" id="IPR036942">
    <property type="entry name" value="Beta-barrel_TonB_sf"/>
</dbReference>
<dbReference type="NCBIfam" id="TIGR01782">
    <property type="entry name" value="TonB-Xanth-Caul"/>
    <property type="match status" value="1"/>
</dbReference>
<dbReference type="EMBL" id="JACHLJ010000002">
    <property type="protein sequence ID" value="MBB5771694.1"/>
    <property type="molecule type" value="Genomic_DNA"/>
</dbReference>
<dbReference type="PANTHER" id="PTHR40980:SF3">
    <property type="entry name" value="TONB-DEPENDENT RECEPTOR-LIKE BETA-BARREL DOMAIN-CONTAINING PROTEIN"/>
    <property type="match status" value="1"/>
</dbReference>
<feature type="signal peptide" evidence="4">
    <location>
        <begin position="1"/>
        <end position="38"/>
    </location>
</feature>
<dbReference type="PANTHER" id="PTHR40980">
    <property type="entry name" value="PLUG DOMAIN-CONTAINING PROTEIN"/>
    <property type="match status" value="1"/>
</dbReference>
<dbReference type="InterPro" id="IPR037066">
    <property type="entry name" value="Plug_dom_sf"/>
</dbReference>
<dbReference type="InterPro" id="IPR012910">
    <property type="entry name" value="Plug_dom"/>
</dbReference>
<dbReference type="InterPro" id="IPR010104">
    <property type="entry name" value="TonB_rcpt_bac"/>
</dbReference>
<gene>
    <name evidence="6" type="ORF">HNP47_001698</name>
</gene>
<evidence type="ECO:0000256" key="2">
    <source>
        <dbReference type="ARBA" id="ARBA00023136"/>
    </source>
</evidence>
<comment type="subcellular location">
    <subcellularLocation>
        <location evidence="1">Cell outer membrane</location>
    </subcellularLocation>
</comment>
<feature type="domain" description="TonB-dependent receptor plug" evidence="5">
    <location>
        <begin position="76"/>
        <end position="187"/>
    </location>
</feature>
<dbReference type="Gene3D" id="2.170.130.10">
    <property type="entry name" value="TonB-dependent receptor, plug domain"/>
    <property type="match status" value="1"/>
</dbReference>
<evidence type="ECO:0000256" key="4">
    <source>
        <dbReference type="SAM" id="SignalP"/>
    </source>
</evidence>
<evidence type="ECO:0000256" key="3">
    <source>
        <dbReference type="ARBA" id="ARBA00023237"/>
    </source>
</evidence>
<evidence type="ECO:0000256" key="1">
    <source>
        <dbReference type="ARBA" id="ARBA00004442"/>
    </source>
</evidence>
<comment type="caution">
    <text evidence="6">The sequence shown here is derived from an EMBL/GenBank/DDBJ whole genome shotgun (WGS) entry which is preliminary data.</text>
</comment>
<reference evidence="6 7" key="1">
    <citation type="submission" date="2020-08" db="EMBL/GenBank/DDBJ databases">
        <title>Functional genomics of gut bacteria from endangered species of beetles.</title>
        <authorList>
            <person name="Carlos-Shanley C."/>
        </authorList>
    </citation>
    <scope>NUCLEOTIDE SEQUENCE [LARGE SCALE GENOMIC DNA]</scope>
    <source>
        <strain evidence="6 7">S00192</strain>
    </source>
</reference>
<evidence type="ECO:0000313" key="6">
    <source>
        <dbReference type="EMBL" id="MBB5771694.1"/>
    </source>
</evidence>
<organism evidence="6 7">
    <name type="scientific">Brevundimonas vesicularis</name>
    <name type="common">Pseudomonas vesicularis</name>
    <dbReference type="NCBI Taxonomy" id="41276"/>
    <lineage>
        <taxon>Bacteria</taxon>
        <taxon>Pseudomonadati</taxon>
        <taxon>Pseudomonadota</taxon>
        <taxon>Alphaproteobacteria</taxon>
        <taxon>Caulobacterales</taxon>
        <taxon>Caulobacteraceae</taxon>
        <taxon>Brevundimonas</taxon>
    </lineage>
</organism>
<feature type="chain" id="PRO_5031472264" evidence="4">
    <location>
        <begin position="39"/>
        <end position="1031"/>
    </location>
</feature>
<dbReference type="Proteomes" id="UP000556201">
    <property type="component" value="Unassembled WGS sequence"/>
</dbReference>
<dbReference type="Gene3D" id="2.40.170.20">
    <property type="entry name" value="TonB-dependent receptor, beta-barrel domain"/>
    <property type="match status" value="1"/>
</dbReference>
<dbReference type="GO" id="GO:0009279">
    <property type="term" value="C:cell outer membrane"/>
    <property type="evidence" value="ECO:0007669"/>
    <property type="project" value="UniProtKB-SubCell"/>
</dbReference>
<keyword evidence="3" id="KW-0998">Cell outer membrane</keyword>
<keyword evidence="4" id="KW-0732">Signal</keyword>
<protein>
    <submittedName>
        <fullName evidence="6">TonB-dependent receptor</fullName>
    </submittedName>
</protein>
<dbReference type="Pfam" id="PF07715">
    <property type="entry name" value="Plug"/>
    <property type="match status" value="1"/>
</dbReference>
<evidence type="ECO:0000259" key="5">
    <source>
        <dbReference type="Pfam" id="PF07715"/>
    </source>
</evidence>
<evidence type="ECO:0000313" key="7">
    <source>
        <dbReference type="Proteomes" id="UP000556201"/>
    </source>
</evidence>
<keyword evidence="6" id="KW-0675">Receptor</keyword>
<keyword evidence="2" id="KW-0472">Membrane</keyword>
<name>A0A7W9FU90_BREVE</name>
<accession>A0A7W9FU90</accession>
<sequence length="1031" mass="112668">MKSEMFQAGYAPAARGLRRSVSALALTVAVVGATAAHAQSTPAPQTTAPTTDDAAQVDDVVVTGIRARIASSQAIKRDSDTFVDAVTADDIGALPDKSVNEVLQRIPGVNINRFQGPTDPDHFSVEGSNVIIRGLSYVRSEFNGRDAFSVNTGRALGFNDVSPELLSSVQVFKNATADRIEGGIAGVVDLRTRKAFDSRKFVFGATAEGSYGDLREKPGLGFSSLISNVWDTQYGSFGALLSYGESDLYSEAYGSHLTDFTYRSDLSNGNDRRYVPRGGAVRTQQFDRSRSTLDGSLQWESTDGRAKLTGEYIRADSTSAWGERVVEVDLGSGGNPTPLPGQSFTYDSNGVFTSGLLVSDSPNLQVLPKRQRDLQTLTEDFSLAAEFHPTDRLSIWLDAQYSKASADDLDMTVYGAITPLYTLIGEGSHGVPDIQFVDASGQPSASTNDPSNFYYRSAMDHIEQSDGDQSAFKADVKYDFDNSPLRAIRMGARYSDREQTRRYTAYNWGAISESWAGGVTPFQTTGPLAVEAYDFPNFQRGHNPTPMKGFYPTADLMTAYRDGTLQAALAAASSSGSTWRPLDQRPGAIAGTPFLPGDINNSAEQTTSAYVRFDFGWDDVFGPDTAVTGNLGVRYAKTDFQTRGFISSPNIAQNFGDANGFDPRFPGQNIPVTQANAAAIAQFRCSTIQPGQSAPGYCLLSNDRLNQLVAFSDGSFQEVERGNSYDDWLPSLNVNLKYKEWVFRGAVSRAMTRPDFGVTAFAATLFYTDMNQVRDNGGDVNTAPLLTTFTGGSQLTGVRSWNYDLGVEWYFKPGSSVTFNAFYKDLSDILASGSTVQQFSNAQGVSADAQVNQQVNIGSGWIKGFEVGYQQTYSFLPGLWSGLGIEANYTYVEPSTFPNAVTEPRYVGLELPLQQLSKHTYNFSVFYERDRLSARLAYNWRNGFLLTPRDDVNPFSPIFNDSTGQLDGSIFYTLNDNWKIGLDGANLLDEVTVTEQQTSYNLNGANQAGPLAPRSYFRSDRRVTFSLRYTF</sequence>
<proteinExistence type="predicted"/>
<dbReference type="RefSeq" id="WP_184279192.1">
    <property type="nucleotide sequence ID" value="NZ_JACHLJ010000002.1"/>
</dbReference>